<sequence>MESMIYSFLAGTSTVLGAIILMFFGTPGKKTMAALLGFAGGIMVAVSVFELMPEALEMGSMLVTLVGFLLGCGMMFLLDSFMPHAHMSKSDDLEVENVDEDQVHNQTVLRTGYLIFLGIALHNVPEGLAIGAGLEASPELGMVIALAIGLHNIPEGLAVAGPLRAGGLSNVKVILFTLGAGLMTPVGTAIGLLVFGISEAFIAGSLAFAAGAMIYIVNDELIPQSNSMHSHMANAGLIAGLLIGFVLL</sequence>
<evidence type="ECO:0000256" key="2">
    <source>
        <dbReference type="ARBA" id="ARBA00006939"/>
    </source>
</evidence>
<evidence type="ECO:0000256" key="7">
    <source>
        <dbReference type="ARBA" id="ARBA00023136"/>
    </source>
</evidence>
<name>A0AA45WY33_9CLOT</name>
<keyword evidence="10" id="KW-1185">Reference proteome</keyword>
<evidence type="ECO:0000256" key="3">
    <source>
        <dbReference type="ARBA" id="ARBA00022475"/>
    </source>
</evidence>
<reference evidence="9" key="1">
    <citation type="submission" date="2017-05" db="EMBL/GenBank/DDBJ databases">
        <authorList>
            <person name="Varghese N."/>
            <person name="Submissions S."/>
        </authorList>
    </citation>
    <scope>NUCLEOTIDE SEQUENCE</scope>
    <source>
        <strain evidence="9">Su22</strain>
    </source>
</reference>
<feature type="transmembrane region" description="Helical" evidence="8">
    <location>
        <begin position="230"/>
        <end position="247"/>
    </location>
</feature>
<protein>
    <submittedName>
        <fullName evidence="9">Zinc transporter, ZIP family</fullName>
    </submittedName>
</protein>
<dbReference type="GO" id="GO:0005385">
    <property type="term" value="F:zinc ion transmembrane transporter activity"/>
    <property type="evidence" value="ECO:0007669"/>
    <property type="project" value="TreeGrafter"/>
</dbReference>
<keyword evidence="5" id="KW-0862">Zinc</keyword>
<proteinExistence type="inferred from homology"/>
<evidence type="ECO:0000256" key="1">
    <source>
        <dbReference type="ARBA" id="ARBA00004651"/>
    </source>
</evidence>
<keyword evidence="3" id="KW-1003">Cell membrane</keyword>
<dbReference type="EMBL" id="FXUF01000014">
    <property type="protein sequence ID" value="SMP66392.1"/>
    <property type="molecule type" value="Genomic_DNA"/>
</dbReference>
<gene>
    <name evidence="9" type="ORF">SAMN06296020_11422</name>
</gene>
<feature type="transmembrane region" description="Helical" evidence="8">
    <location>
        <begin position="173"/>
        <end position="194"/>
    </location>
</feature>
<evidence type="ECO:0000313" key="10">
    <source>
        <dbReference type="Proteomes" id="UP001158066"/>
    </source>
</evidence>
<comment type="similarity">
    <text evidence="2">Belongs to the ZIP transporter (TC 2.A.5) family.</text>
</comment>
<organism evidence="9 10">
    <name type="scientific">Anoxynatronum buryatiense</name>
    <dbReference type="NCBI Taxonomy" id="489973"/>
    <lineage>
        <taxon>Bacteria</taxon>
        <taxon>Bacillati</taxon>
        <taxon>Bacillota</taxon>
        <taxon>Clostridia</taxon>
        <taxon>Eubacteriales</taxon>
        <taxon>Clostridiaceae</taxon>
        <taxon>Anoxynatronum</taxon>
    </lineage>
</organism>
<dbReference type="Proteomes" id="UP001158066">
    <property type="component" value="Unassembled WGS sequence"/>
</dbReference>
<dbReference type="PANTHER" id="PTHR11040">
    <property type="entry name" value="ZINC/IRON TRANSPORTER"/>
    <property type="match status" value="1"/>
</dbReference>
<evidence type="ECO:0000256" key="5">
    <source>
        <dbReference type="ARBA" id="ARBA00022833"/>
    </source>
</evidence>
<evidence type="ECO:0000313" key="9">
    <source>
        <dbReference type="EMBL" id="SMP66392.1"/>
    </source>
</evidence>
<evidence type="ECO:0000256" key="8">
    <source>
        <dbReference type="SAM" id="Phobius"/>
    </source>
</evidence>
<dbReference type="GO" id="GO:0005886">
    <property type="term" value="C:plasma membrane"/>
    <property type="evidence" value="ECO:0007669"/>
    <property type="project" value="UniProtKB-SubCell"/>
</dbReference>
<dbReference type="AlphaFoldDB" id="A0AA45WY33"/>
<evidence type="ECO:0000256" key="4">
    <source>
        <dbReference type="ARBA" id="ARBA00022692"/>
    </source>
</evidence>
<accession>A0AA45WY33</accession>
<dbReference type="RefSeq" id="WP_283410260.1">
    <property type="nucleotide sequence ID" value="NZ_FXUF01000014.1"/>
</dbReference>
<keyword evidence="4 8" id="KW-0812">Transmembrane</keyword>
<feature type="transmembrane region" description="Helical" evidence="8">
    <location>
        <begin position="6"/>
        <end position="25"/>
    </location>
</feature>
<feature type="transmembrane region" description="Helical" evidence="8">
    <location>
        <begin position="32"/>
        <end position="52"/>
    </location>
</feature>
<feature type="transmembrane region" description="Helical" evidence="8">
    <location>
        <begin position="58"/>
        <end position="78"/>
    </location>
</feature>
<keyword evidence="6 8" id="KW-1133">Transmembrane helix</keyword>
<evidence type="ECO:0000256" key="6">
    <source>
        <dbReference type="ARBA" id="ARBA00022989"/>
    </source>
</evidence>
<dbReference type="InterPro" id="IPR003689">
    <property type="entry name" value="ZIP"/>
</dbReference>
<feature type="transmembrane region" description="Helical" evidence="8">
    <location>
        <begin position="200"/>
        <end position="218"/>
    </location>
</feature>
<comment type="subcellular location">
    <subcellularLocation>
        <location evidence="1">Cell membrane</location>
        <topology evidence="1">Multi-pass membrane protein</topology>
    </subcellularLocation>
</comment>
<dbReference type="PANTHER" id="PTHR11040:SF211">
    <property type="entry name" value="ZINC TRANSPORTER ZIP11"/>
    <property type="match status" value="1"/>
</dbReference>
<dbReference type="Pfam" id="PF02535">
    <property type="entry name" value="Zip"/>
    <property type="match status" value="1"/>
</dbReference>
<keyword evidence="7 8" id="KW-0472">Membrane</keyword>
<comment type="caution">
    <text evidence="9">The sequence shown here is derived from an EMBL/GenBank/DDBJ whole genome shotgun (WGS) entry which is preliminary data.</text>
</comment>